<dbReference type="OrthoDB" id="37659at2759"/>
<organism evidence="5 6">
    <name type="scientific">Clonostachys byssicola</name>
    <dbReference type="NCBI Taxonomy" id="160290"/>
    <lineage>
        <taxon>Eukaryota</taxon>
        <taxon>Fungi</taxon>
        <taxon>Dikarya</taxon>
        <taxon>Ascomycota</taxon>
        <taxon>Pezizomycotina</taxon>
        <taxon>Sordariomycetes</taxon>
        <taxon>Hypocreomycetidae</taxon>
        <taxon>Hypocreales</taxon>
        <taxon>Bionectriaceae</taxon>
        <taxon>Clonostachys</taxon>
    </lineage>
</organism>
<dbReference type="InterPro" id="IPR036291">
    <property type="entry name" value="NAD(P)-bd_dom_sf"/>
</dbReference>
<dbReference type="AlphaFoldDB" id="A0A9N9XUT9"/>
<evidence type="ECO:0000256" key="2">
    <source>
        <dbReference type="ARBA" id="ARBA00022857"/>
    </source>
</evidence>
<dbReference type="Pfam" id="PF13561">
    <property type="entry name" value="adh_short_C2"/>
    <property type="match status" value="1"/>
</dbReference>
<evidence type="ECO:0000256" key="3">
    <source>
        <dbReference type="ARBA" id="ARBA00023002"/>
    </source>
</evidence>
<dbReference type="SUPFAM" id="SSF51735">
    <property type="entry name" value="NAD(P)-binding Rossmann-fold domains"/>
    <property type="match status" value="1"/>
</dbReference>
<proteinExistence type="inferred from homology"/>
<keyword evidence="2" id="KW-0521">NADP</keyword>
<keyword evidence="3" id="KW-0560">Oxidoreductase</keyword>
<feature type="compositionally biased region" description="Polar residues" evidence="4">
    <location>
        <begin position="30"/>
        <end position="47"/>
    </location>
</feature>
<dbReference type="PANTHER" id="PTHR42760">
    <property type="entry name" value="SHORT-CHAIN DEHYDROGENASES/REDUCTASES FAMILY MEMBER"/>
    <property type="match status" value="1"/>
</dbReference>
<evidence type="ECO:0000256" key="4">
    <source>
        <dbReference type="SAM" id="MobiDB-lite"/>
    </source>
</evidence>
<dbReference type="EMBL" id="CABFNO020001298">
    <property type="protein sequence ID" value="CAG9977789.1"/>
    <property type="molecule type" value="Genomic_DNA"/>
</dbReference>
<gene>
    <name evidence="5" type="ORF">CBYS24578_00008871</name>
</gene>
<comment type="caution">
    <text evidence="5">The sequence shown here is derived from an EMBL/GenBank/DDBJ whole genome shotgun (WGS) entry which is preliminary data.</text>
</comment>
<dbReference type="GO" id="GO:0016616">
    <property type="term" value="F:oxidoreductase activity, acting on the CH-OH group of donors, NAD or NADP as acceptor"/>
    <property type="evidence" value="ECO:0007669"/>
    <property type="project" value="TreeGrafter"/>
</dbReference>
<name>A0A9N9XUT9_9HYPO</name>
<feature type="region of interest" description="Disordered" evidence="4">
    <location>
        <begin position="23"/>
        <end position="58"/>
    </location>
</feature>
<dbReference type="InterPro" id="IPR002347">
    <property type="entry name" value="SDR_fam"/>
</dbReference>
<dbReference type="Gene3D" id="3.40.50.720">
    <property type="entry name" value="NAD(P)-binding Rossmann-like Domain"/>
    <property type="match status" value="1"/>
</dbReference>
<protein>
    <submittedName>
        <fullName evidence="5">Uncharacterized protein</fullName>
    </submittedName>
</protein>
<sequence length="324" mass="34593">MPSSDVETNGHGLATEFAKAKINGYHQDKLPQQQTNGGTNGSANAPKTSIPKFDLPPENPGSCVAGGIHTLSLFALGGKTALVTGANGGIGGGMATGLAEAGADIVIFQIPGEKSDFHQELSERTGRRVSVYDCDMGDMKMLRETIQRVFDDGHRIDILCNVAGISSGSIPILHETDEHKDSIIQINFNSVWVLSQCVARHMVQRGRGGKIINICSLAAHKAMTTFSVYGPMKAAVGQLTNAFANEFGPYNIQVNAIYPGWIATALAQRFINDEEANAKIISSVPSRRWGTPEDFKGLTVFLASRASDYVNGARIFLDGGAHSM</sequence>
<dbReference type="PANTHER" id="PTHR42760:SF5">
    <property type="entry name" value="2-DEHYDRO-3-DEOXY-D-GLUCONATE 5-DEHYDROGENASE"/>
    <property type="match status" value="1"/>
</dbReference>
<dbReference type="FunFam" id="3.40.50.720:FF:000084">
    <property type="entry name" value="Short-chain dehydrogenase reductase"/>
    <property type="match status" value="1"/>
</dbReference>
<evidence type="ECO:0000313" key="6">
    <source>
        <dbReference type="Proteomes" id="UP000754883"/>
    </source>
</evidence>
<evidence type="ECO:0000256" key="1">
    <source>
        <dbReference type="ARBA" id="ARBA00006484"/>
    </source>
</evidence>
<dbReference type="PRINTS" id="PR00080">
    <property type="entry name" value="SDRFAMILY"/>
</dbReference>
<evidence type="ECO:0000313" key="5">
    <source>
        <dbReference type="EMBL" id="CAG9977789.1"/>
    </source>
</evidence>
<keyword evidence="6" id="KW-1185">Reference proteome</keyword>
<dbReference type="Proteomes" id="UP000754883">
    <property type="component" value="Unassembled WGS sequence"/>
</dbReference>
<dbReference type="PRINTS" id="PR00081">
    <property type="entry name" value="GDHRDH"/>
</dbReference>
<accession>A0A9N9XUT9</accession>
<comment type="similarity">
    <text evidence="1">Belongs to the short-chain dehydrogenases/reductases (SDR) family.</text>
</comment>
<reference evidence="5" key="1">
    <citation type="submission" date="2021-10" db="EMBL/GenBank/DDBJ databases">
        <authorList>
            <person name="Piombo E."/>
        </authorList>
    </citation>
    <scope>NUCLEOTIDE SEQUENCE</scope>
</reference>